<feature type="compositionally biased region" description="Low complexity" evidence="1">
    <location>
        <begin position="175"/>
        <end position="187"/>
    </location>
</feature>
<gene>
    <name evidence="2" type="ORF">T440DRAFT_424036</name>
</gene>
<evidence type="ECO:0000313" key="3">
    <source>
        <dbReference type="Proteomes" id="UP000799423"/>
    </source>
</evidence>
<dbReference type="AlphaFoldDB" id="A0A6A7BA36"/>
<dbReference type="Proteomes" id="UP000799423">
    <property type="component" value="Unassembled WGS sequence"/>
</dbReference>
<proteinExistence type="predicted"/>
<feature type="compositionally biased region" description="Polar residues" evidence="1">
    <location>
        <begin position="264"/>
        <end position="286"/>
    </location>
</feature>
<dbReference type="OrthoDB" id="5296at2759"/>
<keyword evidence="3" id="KW-1185">Reference proteome</keyword>
<protein>
    <submittedName>
        <fullName evidence="2">Uncharacterized protein</fullName>
    </submittedName>
</protein>
<reference evidence="2" key="1">
    <citation type="submission" date="2020-01" db="EMBL/GenBank/DDBJ databases">
        <authorList>
            <consortium name="DOE Joint Genome Institute"/>
            <person name="Haridas S."/>
            <person name="Albert R."/>
            <person name="Binder M."/>
            <person name="Bloem J."/>
            <person name="Labutti K."/>
            <person name="Salamov A."/>
            <person name="Andreopoulos B."/>
            <person name="Baker S.E."/>
            <person name="Barry K."/>
            <person name="Bills G."/>
            <person name="Bluhm B.H."/>
            <person name="Cannon C."/>
            <person name="Castanera R."/>
            <person name="Culley D.E."/>
            <person name="Daum C."/>
            <person name="Ezra D."/>
            <person name="Gonzalez J.B."/>
            <person name="Henrissat B."/>
            <person name="Kuo A."/>
            <person name="Liang C."/>
            <person name="Lipzen A."/>
            <person name="Lutzoni F."/>
            <person name="Magnuson J."/>
            <person name="Mondo S."/>
            <person name="Nolan M."/>
            <person name="Ohm R."/>
            <person name="Pangilinan J."/>
            <person name="Park H.-J."/>
            <person name="Ramirez L."/>
            <person name="Alfaro M."/>
            <person name="Sun H."/>
            <person name="Tritt A."/>
            <person name="Yoshinaga Y."/>
            <person name="Zwiers L.-H."/>
            <person name="Turgeon B.G."/>
            <person name="Goodwin S.B."/>
            <person name="Spatafora J.W."/>
            <person name="Crous P.W."/>
            <person name="Grigoriev I.V."/>
        </authorList>
    </citation>
    <scope>NUCLEOTIDE SEQUENCE</scope>
    <source>
        <strain evidence="2">IPT5</strain>
    </source>
</reference>
<feature type="compositionally biased region" description="Polar residues" evidence="1">
    <location>
        <begin position="165"/>
        <end position="174"/>
    </location>
</feature>
<evidence type="ECO:0000256" key="1">
    <source>
        <dbReference type="SAM" id="MobiDB-lite"/>
    </source>
</evidence>
<accession>A0A6A7BA36</accession>
<feature type="compositionally biased region" description="Pro residues" evidence="1">
    <location>
        <begin position="19"/>
        <end position="35"/>
    </location>
</feature>
<evidence type="ECO:0000313" key="2">
    <source>
        <dbReference type="EMBL" id="KAF2851068.1"/>
    </source>
</evidence>
<name>A0A6A7BA36_9PLEO</name>
<organism evidence="2 3">
    <name type="scientific">Plenodomus tracheiphilus IPT5</name>
    <dbReference type="NCBI Taxonomy" id="1408161"/>
    <lineage>
        <taxon>Eukaryota</taxon>
        <taxon>Fungi</taxon>
        <taxon>Dikarya</taxon>
        <taxon>Ascomycota</taxon>
        <taxon>Pezizomycotina</taxon>
        <taxon>Dothideomycetes</taxon>
        <taxon>Pleosporomycetidae</taxon>
        <taxon>Pleosporales</taxon>
        <taxon>Pleosporineae</taxon>
        <taxon>Leptosphaeriaceae</taxon>
        <taxon>Plenodomus</taxon>
    </lineage>
</organism>
<feature type="region of interest" description="Disordered" evidence="1">
    <location>
        <begin position="1"/>
        <end position="292"/>
    </location>
</feature>
<sequence length="791" mass="89522">MRYSISPYDYGSHSYYAPRPAPRCSPPPPPPPPPQYHRRQHCARPLRTSTWPPSPSVEDDVRQGADAEGQPPANTRGTVDQEPLLDDLDAPSVASDSVTDDRRFVLVSEPSTDDDGSWAPATQAMHRQSRRPSVAERGNLTHIKPTIDPPSFFAERISTPYAYTRPQTESLASGDSSSDSPTRRPNSTRPPPRPRNNTFGDSDLDADETTRLRTGRRQPARYSFVKNDLHREHLRTSTCDTLSRPSLARRDSGQAPRPSKHHAITQSPRSSASSLNCSPKQQTSSPKLPIRQIDSTLSPLPAIDPSRLPPRHGRVETMLAPTPSIDVRIPSPSRQANAAFSLPYPIDDRPADAFMPPEEHYQFNHAPIAEGLPAGHSPSALQSPHQEGAVFPCATCATILPDVPSHATSINTEIIYPYAYLDGKRTFEPRRRTSFDLMTSLPSCPRSAPSYHDDWYSLRGYESFDVCPTCFDSSFAKSCFASDFSQSRLYMHPTERICDFSSPWVRIAWLLTIRQRLQSLQLLYMLADIAEDERPCPGDREVGAERVDWYGILDHNEGTHVANFAICSCDKNMLEALFPIMRRLFTRLPTSHSHDQCRYICSLRPSSRRSRGYLDVLVELDAEAQSLLQPLDVSRFVQLVRDNAYKGECCRDKALIRKPWHFAPSLPEFTVCEECYDELVWPAMHSGFSQSTFPCLFNKTLQLVPGEDPDLGSSCCLYSPRMRRIWDISIRKDDLSYLTRKALERKRAELSLSRERKGIMKWMVEVEKGSKQWERAKRELTILDQEWAAWQ</sequence>
<dbReference type="EMBL" id="MU006304">
    <property type="protein sequence ID" value="KAF2851068.1"/>
    <property type="molecule type" value="Genomic_DNA"/>
</dbReference>